<dbReference type="Pfam" id="PF12265">
    <property type="entry name" value="CAF1C_H4-bd"/>
    <property type="match status" value="1"/>
</dbReference>
<dbReference type="Gene3D" id="2.130.10.10">
    <property type="entry name" value="YVTN repeat-like/Quinoprotein amine dehydrogenase"/>
    <property type="match status" value="1"/>
</dbReference>
<dbReference type="PROSITE" id="PS50294">
    <property type="entry name" value="WD_REPEATS_REGION"/>
    <property type="match status" value="1"/>
</dbReference>
<name>A0A161MIP8_TRIIF</name>
<evidence type="ECO:0000256" key="5">
    <source>
        <dbReference type="PROSITE-ProRule" id="PRU00221"/>
    </source>
</evidence>
<dbReference type="InterPro" id="IPR015943">
    <property type="entry name" value="WD40/YVTN_repeat-like_dom_sf"/>
</dbReference>
<dbReference type="AlphaFoldDB" id="A0A161MIP8"/>
<dbReference type="InterPro" id="IPR036322">
    <property type="entry name" value="WD40_repeat_dom_sf"/>
</dbReference>
<feature type="region of interest" description="Disordered" evidence="6">
    <location>
        <begin position="1"/>
        <end position="22"/>
    </location>
</feature>
<dbReference type="PANTHER" id="PTHR45903">
    <property type="entry name" value="GLUTAMATE-RICH WD REPEAT-CONTAINING PROTEIN 1"/>
    <property type="match status" value="1"/>
</dbReference>
<evidence type="ECO:0000256" key="6">
    <source>
        <dbReference type="SAM" id="MobiDB-lite"/>
    </source>
</evidence>
<feature type="repeat" description="WD" evidence="5">
    <location>
        <begin position="244"/>
        <end position="279"/>
    </location>
</feature>
<evidence type="ECO:0000256" key="1">
    <source>
        <dbReference type="ARBA" id="ARBA00004123"/>
    </source>
</evidence>
<reference evidence="8" key="2">
    <citation type="journal article" date="2017" name="J. Med. Entomol.">
        <title>Transcriptome Analysis of the Triatoma infestans (Hemiptera: Reduviidae) Integument.</title>
        <authorList>
            <person name="Calderon-Fernandez G.M."/>
            <person name="Moriconi D.E."/>
            <person name="Dulbecco A.B."/>
            <person name="Juarez M.P."/>
        </authorList>
    </citation>
    <scope>NUCLEOTIDE SEQUENCE</scope>
    <source>
        <strain evidence="8">Int1</strain>
        <tissue evidence="8">Integument</tissue>
    </source>
</reference>
<feature type="domain" description="Histone-binding protein RBBP4-like N-terminal" evidence="7">
    <location>
        <begin position="30"/>
        <end position="96"/>
    </location>
</feature>
<accession>A0A161MIP8</accession>
<dbReference type="EMBL" id="GEMB01001573">
    <property type="protein sequence ID" value="JAS01586.1"/>
    <property type="molecule type" value="Transcribed_RNA"/>
</dbReference>
<dbReference type="InterPro" id="IPR001680">
    <property type="entry name" value="WD40_rpt"/>
</dbReference>
<keyword evidence="4" id="KW-0539">Nucleus</keyword>
<evidence type="ECO:0000256" key="2">
    <source>
        <dbReference type="ARBA" id="ARBA00022574"/>
    </source>
</evidence>
<evidence type="ECO:0000256" key="4">
    <source>
        <dbReference type="ARBA" id="ARBA00023242"/>
    </source>
</evidence>
<dbReference type="SUPFAM" id="SSF50978">
    <property type="entry name" value="WD40 repeat-like"/>
    <property type="match status" value="1"/>
</dbReference>
<dbReference type="InterPro" id="IPR051972">
    <property type="entry name" value="Glutamate-rich_WD_repeat"/>
</dbReference>
<protein>
    <submittedName>
        <fullName evidence="8">Glutamate-rich wd repeat-containing protein 1</fullName>
    </submittedName>
</protein>
<dbReference type="Pfam" id="PF00400">
    <property type="entry name" value="WD40"/>
    <property type="match status" value="1"/>
</dbReference>
<dbReference type="PROSITE" id="PS00678">
    <property type="entry name" value="WD_REPEATS_1"/>
    <property type="match status" value="1"/>
</dbReference>
<dbReference type="GO" id="GO:0042254">
    <property type="term" value="P:ribosome biogenesis"/>
    <property type="evidence" value="ECO:0007669"/>
    <property type="project" value="TreeGrafter"/>
</dbReference>
<organism evidence="8">
    <name type="scientific">Triatoma infestans</name>
    <name type="common">Assassin bug</name>
    <dbReference type="NCBI Taxonomy" id="30076"/>
    <lineage>
        <taxon>Eukaryota</taxon>
        <taxon>Metazoa</taxon>
        <taxon>Ecdysozoa</taxon>
        <taxon>Arthropoda</taxon>
        <taxon>Hexapoda</taxon>
        <taxon>Insecta</taxon>
        <taxon>Pterygota</taxon>
        <taxon>Neoptera</taxon>
        <taxon>Paraneoptera</taxon>
        <taxon>Hemiptera</taxon>
        <taxon>Heteroptera</taxon>
        <taxon>Panheteroptera</taxon>
        <taxon>Cimicomorpha</taxon>
        <taxon>Reduviidae</taxon>
        <taxon>Triatominae</taxon>
        <taxon>Triatoma</taxon>
    </lineage>
</organism>
<keyword evidence="2 5" id="KW-0853">WD repeat</keyword>
<proteinExistence type="predicted"/>
<evidence type="ECO:0000259" key="7">
    <source>
        <dbReference type="Pfam" id="PF12265"/>
    </source>
</evidence>
<dbReference type="PANTHER" id="PTHR45903:SF1">
    <property type="entry name" value="GLUTAMATE-RICH WD REPEAT-CONTAINING PROTEIN 1"/>
    <property type="match status" value="1"/>
</dbReference>
<evidence type="ECO:0000313" key="8">
    <source>
        <dbReference type="EMBL" id="JAS01586.1"/>
    </source>
</evidence>
<dbReference type="SMART" id="SM00320">
    <property type="entry name" value="WD40"/>
    <property type="match status" value="2"/>
</dbReference>
<sequence>MSERMEDSDAEKDENEPKVYLPGRPLKKGELLVHDPSAYLMLHEAQTGAPCLSFDIIPDGDGNNRTEFPLSVYLVGGTQAETPNGNSIIVMKVSNLVKTFKEDDDSESSDESDSDDENFIAKLPKMETALIRHQGTTNRIRTTVANGRLLAAIWSELGRVTVIDLKQQLLTIADPSLRPVKKKKKKGVGEPIDPLQVFTGHADEGYGLDWSSVSKGVLASGDCKSNIFVWLPVETGWNISSSPLSGHTDSVEDLQWSPNEPDVLASCSVDRTIRIWDTREHGSRACKLTVKDAP</sequence>
<dbReference type="PROSITE" id="PS50082">
    <property type="entry name" value="WD_REPEATS_2"/>
    <property type="match status" value="1"/>
</dbReference>
<keyword evidence="3" id="KW-0677">Repeat</keyword>
<comment type="subcellular location">
    <subcellularLocation>
        <location evidence="1">Nucleus</location>
    </subcellularLocation>
</comment>
<dbReference type="InterPro" id="IPR019775">
    <property type="entry name" value="WD40_repeat_CS"/>
</dbReference>
<dbReference type="GO" id="GO:0005730">
    <property type="term" value="C:nucleolus"/>
    <property type="evidence" value="ECO:0007669"/>
    <property type="project" value="TreeGrafter"/>
</dbReference>
<reference evidence="8" key="1">
    <citation type="submission" date="2016-04" db="EMBL/GenBank/DDBJ databases">
        <authorList>
            <person name="Calderon-Fernandez G.M.Sr."/>
        </authorList>
    </citation>
    <scope>NUCLEOTIDE SEQUENCE</scope>
    <source>
        <strain evidence="8">Int1</strain>
        <tissue evidence="8">Integument</tissue>
    </source>
</reference>
<evidence type="ECO:0000256" key="3">
    <source>
        <dbReference type="ARBA" id="ARBA00022737"/>
    </source>
</evidence>
<dbReference type="InterPro" id="IPR022052">
    <property type="entry name" value="Histone-bd_RBBP4-like_N"/>
</dbReference>